<dbReference type="OrthoDB" id="2236831at2"/>
<protein>
    <submittedName>
        <fullName evidence="1">Uncharacterized protein</fullName>
    </submittedName>
</protein>
<organism evidence="1 2">
    <name type="scientific">Ruoffia tabacinasalis</name>
    <dbReference type="NCBI Taxonomy" id="87458"/>
    <lineage>
        <taxon>Bacteria</taxon>
        <taxon>Bacillati</taxon>
        <taxon>Bacillota</taxon>
        <taxon>Bacilli</taxon>
        <taxon>Lactobacillales</taxon>
        <taxon>Aerococcaceae</taxon>
        <taxon>Ruoffia</taxon>
    </lineage>
</organism>
<evidence type="ECO:0000313" key="2">
    <source>
        <dbReference type="Proteomes" id="UP000306420"/>
    </source>
</evidence>
<dbReference type="Proteomes" id="UP000306420">
    <property type="component" value="Unassembled WGS sequence"/>
</dbReference>
<dbReference type="EMBL" id="VBSP01000002">
    <property type="protein sequence ID" value="TLQ49283.1"/>
    <property type="molecule type" value="Genomic_DNA"/>
</dbReference>
<dbReference type="RefSeq" id="WP_138403565.1">
    <property type="nucleotide sequence ID" value="NZ_VBSP01000002.1"/>
</dbReference>
<gene>
    <name evidence="1" type="ORF">FEZ33_01215</name>
</gene>
<dbReference type="AlphaFoldDB" id="A0A5R9EJW8"/>
<evidence type="ECO:0000313" key="1">
    <source>
        <dbReference type="EMBL" id="TLQ49283.1"/>
    </source>
</evidence>
<proteinExistence type="predicted"/>
<sequence length="101" mass="12040">MVEIIDIEYDKHYDALKNYLKSTDDDKDNILNLLKRGHHVIMSHCGVFDLENEVGRDLVFDYVRFAYNGYREHFFSSFEYELNGFRWQIYTDAGDADVEET</sequence>
<reference evidence="1 2" key="1">
    <citation type="submission" date="2019-05" db="EMBL/GenBank/DDBJ databases">
        <title>The metagenome of a microbial culture collection derived from dairy environment covers the genomic content of the human microbiome.</title>
        <authorList>
            <person name="Roder T."/>
            <person name="Wuthrich D."/>
            <person name="Sattari Z."/>
            <person name="Von Ah U."/>
            <person name="Bar C."/>
            <person name="Ronchi F."/>
            <person name="Macpherson A.J."/>
            <person name="Ganal-Vonarburg S.C."/>
            <person name="Bruggmann R."/>
            <person name="Vergeres G."/>
        </authorList>
    </citation>
    <scope>NUCLEOTIDE SEQUENCE [LARGE SCALE GENOMIC DNA]</scope>
    <source>
        <strain evidence="1 2">FAM 24227</strain>
    </source>
</reference>
<name>A0A5R9EJW8_9LACT</name>
<accession>A0A5R9EJW8</accession>
<comment type="caution">
    <text evidence="1">The sequence shown here is derived from an EMBL/GenBank/DDBJ whole genome shotgun (WGS) entry which is preliminary data.</text>
</comment>